<keyword evidence="2" id="KW-1185">Reference proteome</keyword>
<protein>
    <submittedName>
        <fullName evidence="1">Sulfur carrier protein ThiS</fullName>
    </submittedName>
</protein>
<reference evidence="1 2" key="1">
    <citation type="submission" date="2020-07" db="EMBL/GenBank/DDBJ databases">
        <title>Taxonomic revisions and descriptions of new bacterial species based on genomic comparisons in the high-G+C-content subgroup of the family Alcaligenaceae.</title>
        <authorList>
            <person name="Szabo A."/>
            <person name="Felfoldi T."/>
        </authorList>
    </citation>
    <scope>NUCLEOTIDE SEQUENCE [LARGE SCALE GENOMIC DNA]</scope>
    <source>
        <strain evidence="1 2">DSM 25264</strain>
    </source>
</reference>
<evidence type="ECO:0000313" key="1">
    <source>
        <dbReference type="EMBL" id="NYT38406.1"/>
    </source>
</evidence>
<dbReference type="Gene3D" id="3.10.20.30">
    <property type="match status" value="1"/>
</dbReference>
<dbReference type="AlphaFoldDB" id="A0A853FKF3"/>
<dbReference type="InterPro" id="IPR012675">
    <property type="entry name" value="Beta-grasp_dom_sf"/>
</dbReference>
<evidence type="ECO:0000313" key="2">
    <source>
        <dbReference type="Proteomes" id="UP000580517"/>
    </source>
</evidence>
<accession>A0A853FKF3</accession>
<dbReference type="Pfam" id="PF02597">
    <property type="entry name" value="ThiS"/>
    <property type="match status" value="1"/>
</dbReference>
<gene>
    <name evidence="1" type="ORF">H0A68_16100</name>
</gene>
<dbReference type="RefSeq" id="WP_129970217.1">
    <property type="nucleotide sequence ID" value="NZ_JACCEW010000005.1"/>
</dbReference>
<name>A0A853FKF3_9BURK</name>
<comment type="caution">
    <text evidence="1">The sequence shown here is derived from an EMBL/GenBank/DDBJ whole genome shotgun (WGS) entry which is preliminary data.</text>
</comment>
<dbReference type="Proteomes" id="UP000580517">
    <property type="component" value="Unassembled WGS sequence"/>
</dbReference>
<sequence length="72" mass="7713">MTTIQIFLNGQAHHIAQGLTLAQALEQLLDAADTALPYASAVNGEHVARQVRQNVILNDQDSITTFEPITGG</sequence>
<dbReference type="InterPro" id="IPR003749">
    <property type="entry name" value="ThiS/MoaD-like"/>
</dbReference>
<dbReference type="EMBL" id="JACCEW010000005">
    <property type="protein sequence ID" value="NYT38406.1"/>
    <property type="molecule type" value="Genomic_DNA"/>
</dbReference>
<proteinExistence type="predicted"/>
<dbReference type="CDD" id="cd00565">
    <property type="entry name" value="Ubl_ThiS"/>
    <property type="match status" value="1"/>
</dbReference>
<dbReference type="InterPro" id="IPR016155">
    <property type="entry name" value="Mopterin_synth/thiamin_S_b"/>
</dbReference>
<dbReference type="OrthoDB" id="8688000at2"/>
<dbReference type="SUPFAM" id="SSF54285">
    <property type="entry name" value="MoaD/ThiS"/>
    <property type="match status" value="1"/>
</dbReference>
<organism evidence="1 2">
    <name type="scientific">Allopusillimonas soli</name>
    <dbReference type="NCBI Taxonomy" id="659016"/>
    <lineage>
        <taxon>Bacteria</taxon>
        <taxon>Pseudomonadati</taxon>
        <taxon>Pseudomonadota</taxon>
        <taxon>Betaproteobacteria</taxon>
        <taxon>Burkholderiales</taxon>
        <taxon>Alcaligenaceae</taxon>
        <taxon>Allopusillimonas</taxon>
    </lineage>
</organism>